<organism evidence="1">
    <name type="scientific">marine metagenome</name>
    <dbReference type="NCBI Taxonomy" id="408172"/>
    <lineage>
        <taxon>unclassified sequences</taxon>
        <taxon>metagenomes</taxon>
        <taxon>ecological metagenomes</taxon>
    </lineage>
</organism>
<evidence type="ECO:0000313" key="1">
    <source>
        <dbReference type="EMBL" id="SVC06745.1"/>
    </source>
</evidence>
<sequence length="45" mass="5132">MPDEEKLSSYLNKSKLISNSNYEKKIRIAILGGFTLNGLEETMRV</sequence>
<gene>
    <name evidence="1" type="ORF">METZ01_LOCUS259599</name>
</gene>
<reference evidence="1" key="1">
    <citation type="submission" date="2018-05" db="EMBL/GenBank/DDBJ databases">
        <authorList>
            <person name="Lanie J.A."/>
            <person name="Ng W.-L."/>
            <person name="Kazmierczak K.M."/>
            <person name="Andrzejewski T.M."/>
            <person name="Davidsen T.M."/>
            <person name="Wayne K.J."/>
            <person name="Tettelin H."/>
            <person name="Glass J.I."/>
            <person name="Rusch D."/>
            <person name="Podicherti R."/>
            <person name="Tsui H.-C.T."/>
            <person name="Winkler M.E."/>
        </authorList>
    </citation>
    <scope>NUCLEOTIDE SEQUENCE</scope>
</reference>
<proteinExistence type="predicted"/>
<protein>
    <submittedName>
        <fullName evidence="1">Uncharacterized protein</fullName>
    </submittedName>
</protein>
<dbReference type="AlphaFoldDB" id="A0A382J5A5"/>
<accession>A0A382J5A5</accession>
<name>A0A382J5A5_9ZZZZ</name>
<feature type="non-terminal residue" evidence="1">
    <location>
        <position position="45"/>
    </location>
</feature>
<dbReference type="EMBL" id="UINC01071661">
    <property type="protein sequence ID" value="SVC06745.1"/>
    <property type="molecule type" value="Genomic_DNA"/>
</dbReference>